<proteinExistence type="predicted"/>
<name>A0A1D3D733_9EIME</name>
<evidence type="ECO:0000256" key="2">
    <source>
        <dbReference type="SAM" id="Phobius"/>
    </source>
</evidence>
<keyword evidence="2" id="KW-0472">Membrane</keyword>
<protein>
    <submittedName>
        <fullName evidence="3">Transmembrane protein</fullName>
    </submittedName>
</protein>
<evidence type="ECO:0000313" key="4">
    <source>
        <dbReference type="Proteomes" id="UP000095192"/>
    </source>
</evidence>
<feature type="transmembrane region" description="Helical" evidence="2">
    <location>
        <begin position="698"/>
        <end position="721"/>
    </location>
</feature>
<evidence type="ECO:0000256" key="1">
    <source>
        <dbReference type="SAM" id="MobiDB-lite"/>
    </source>
</evidence>
<feature type="region of interest" description="Disordered" evidence="1">
    <location>
        <begin position="1"/>
        <end position="29"/>
    </location>
</feature>
<sequence length="737" mass="77687">MAASAELETGSIEDPEVPDGPLCSGRPQAHASWVCSHSGLKDCRTNFRAGEALIGEGLQKSCRALELDREQSSHSLRPPPSIAADAPQLVGNAEQRRHSANPKETPNSTSNLPLRLSTAHPLICTESSSTISSAAFPKTSIASAFPTSLSPQWPSSCSPSEALKTASCGLEGGGAATSAAAPARGCMDSRIFQTASSPVPPAAQLAQNSLPKRDTNAIQFDAPAPRRQRPPVPPEGQERSAADSQQLIHPGAPAQMPDGSVALSASTPAAPPAASSLPLPASHHGVAANRGEDWGWHEFHASGATLGTPEESVVHHSYQNTRTPHRILSPEARMPEATAWPISPLLVDAPSRLSFFKADGIDSSSSVDREDGWRDLEMAFPGQGAPQGPLAPREKSPAHKEGRTGILEGAVLLGAPSGGLFDAPPCAVRASTRAQGGEVSELRSLPHEGDGGVWAGSATADSDKAGSGNAGKIATRHSAKPRLQAEKAGSNGSSSHFSVRFLVDEDVDSGYLSRPRQRQRPAPYAFAIGEEGQTHSRFRVSGRLLRRGVNQEQPGGKAGGRAERVLAKLTESDIAEGQRKQRLAEPMRRRLLLQYTELLRKLDAAKVDAVKNQDAAGDTFQQTLVKVMLAGSKLKALQNSGSWREYMGASVTDVDSDISVFLSNFGTDVSEVASQVDAACSVANASTNCLWTCWKRTGLGGVLASFLVLYLLSIAAVVVWLQLHAETLNRAAKNGGF</sequence>
<dbReference type="VEuPathDB" id="ToxoDB:cyc_05816"/>
<feature type="compositionally biased region" description="Polar residues" evidence="1">
    <location>
        <begin position="102"/>
        <end position="112"/>
    </location>
</feature>
<feature type="compositionally biased region" description="Basic and acidic residues" evidence="1">
    <location>
        <begin position="440"/>
        <end position="450"/>
    </location>
</feature>
<feature type="compositionally biased region" description="Basic and acidic residues" evidence="1">
    <location>
        <begin position="392"/>
        <end position="401"/>
    </location>
</feature>
<keyword evidence="2 3" id="KW-0812">Transmembrane</keyword>
<accession>A0A1D3D733</accession>
<dbReference type="AlphaFoldDB" id="A0A1D3D733"/>
<feature type="compositionally biased region" description="Low complexity" evidence="1">
    <location>
        <begin position="262"/>
        <end position="282"/>
    </location>
</feature>
<feature type="region of interest" description="Disordered" evidence="1">
    <location>
        <begin position="380"/>
        <end position="401"/>
    </location>
</feature>
<organism evidence="3 4">
    <name type="scientific">Cyclospora cayetanensis</name>
    <dbReference type="NCBI Taxonomy" id="88456"/>
    <lineage>
        <taxon>Eukaryota</taxon>
        <taxon>Sar</taxon>
        <taxon>Alveolata</taxon>
        <taxon>Apicomplexa</taxon>
        <taxon>Conoidasida</taxon>
        <taxon>Coccidia</taxon>
        <taxon>Eucoccidiorida</taxon>
        <taxon>Eimeriorina</taxon>
        <taxon>Eimeriidae</taxon>
        <taxon>Cyclospora</taxon>
    </lineage>
</organism>
<feature type="region of interest" description="Disordered" evidence="1">
    <location>
        <begin position="92"/>
        <end position="114"/>
    </location>
</feature>
<keyword evidence="2" id="KW-1133">Transmembrane helix</keyword>
<dbReference type="InParanoid" id="A0A1D3D733"/>
<dbReference type="Proteomes" id="UP000095192">
    <property type="component" value="Unassembled WGS sequence"/>
</dbReference>
<keyword evidence="4" id="KW-1185">Reference proteome</keyword>
<feature type="region of interest" description="Disordered" evidence="1">
    <location>
        <begin position="432"/>
        <end position="495"/>
    </location>
</feature>
<reference evidence="3 4" key="1">
    <citation type="journal article" date="2016" name="BMC Genomics">
        <title>Comparative genomics reveals Cyclospora cayetanensis possesses coccidia-like metabolism and invasion components but unique surface antigens.</title>
        <authorList>
            <person name="Liu S."/>
            <person name="Wang L."/>
            <person name="Zheng H."/>
            <person name="Xu Z."/>
            <person name="Roellig D.M."/>
            <person name="Li N."/>
            <person name="Frace M.A."/>
            <person name="Tang K."/>
            <person name="Arrowood M.J."/>
            <person name="Moss D.M."/>
            <person name="Zhang L."/>
            <person name="Feng Y."/>
            <person name="Xiao L."/>
        </authorList>
    </citation>
    <scope>NUCLEOTIDE SEQUENCE [LARGE SCALE GENOMIC DNA]</scope>
    <source>
        <strain evidence="3 4">CHN_HEN01</strain>
    </source>
</reference>
<comment type="caution">
    <text evidence="3">The sequence shown here is derived from an EMBL/GenBank/DDBJ whole genome shotgun (WGS) entry which is preliminary data.</text>
</comment>
<dbReference type="EMBL" id="JROU02000446">
    <property type="protein sequence ID" value="OEH79256.1"/>
    <property type="molecule type" value="Genomic_DNA"/>
</dbReference>
<feature type="region of interest" description="Disordered" evidence="1">
    <location>
        <begin position="220"/>
        <end position="284"/>
    </location>
</feature>
<feature type="compositionally biased region" description="Low complexity" evidence="1">
    <location>
        <begin position="381"/>
        <end position="391"/>
    </location>
</feature>
<evidence type="ECO:0000313" key="3">
    <source>
        <dbReference type="EMBL" id="OEH79256.1"/>
    </source>
</evidence>
<gene>
    <name evidence="3" type="ORF">cyc_05816</name>
</gene>